<dbReference type="Gene3D" id="3.20.20.80">
    <property type="entry name" value="Glycosidases"/>
    <property type="match status" value="1"/>
</dbReference>
<dbReference type="GO" id="GO:0005576">
    <property type="term" value="C:extracellular region"/>
    <property type="evidence" value="ECO:0007669"/>
    <property type="project" value="TreeGrafter"/>
</dbReference>
<dbReference type="PANTHER" id="PTHR16631:SF17">
    <property type="entry name" value="GLUCAN ENDO-1,3-BETA-GLUCOSIDASE BTGC"/>
    <property type="match status" value="1"/>
</dbReference>
<dbReference type="GO" id="GO:0009986">
    <property type="term" value="C:cell surface"/>
    <property type="evidence" value="ECO:0007669"/>
    <property type="project" value="TreeGrafter"/>
</dbReference>
<dbReference type="GO" id="GO:0005886">
    <property type="term" value="C:plasma membrane"/>
    <property type="evidence" value="ECO:0007669"/>
    <property type="project" value="UniProtKB-SubCell"/>
</dbReference>
<dbReference type="Proteomes" id="UP000095039">
    <property type="component" value="Unassembled WGS sequence"/>
</dbReference>
<evidence type="ECO:0000256" key="9">
    <source>
        <dbReference type="ARBA" id="ARBA00023180"/>
    </source>
</evidence>
<keyword evidence="8" id="KW-0472">Membrane</keyword>
<evidence type="ECO:0000256" key="8">
    <source>
        <dbReference type="ARBA" id="ARBA00023136"/>
    </source>
</evidence>
<dbReference type="EMBL" id="AJWN02000099">
    <property type="protein sequence ID" value="OEE58159.1"/>
    <property type="molecule type" value="Genomic_DNA"/>
</dbReference>
<name>A0A1E5BY76_9GAMM</name>
<dbReference type="GO" id="GO:0000272">
    <property type="term" value="P:polysaccharide catabolic process"/>
    <property type="evidence" value="ECO:0007669"/>
    <property type="project" value="UniProtKB-KW"/>
</dbReference>
<keyword evidence="12" id="KW-0624">Polysaccharide degradation</keyword>
<sequence>MEYRNAICYSGYREGQNPREGIYPSYNQVKEDLLILSKNWSALRLYDCSTHARLVLDVIQNEGLDFKVMLGADVAAEMNNPGCPWGAQFSEEELQANREANEQEIERLIDLANAYPDTVGYVSVGNEASVEWTDHLISVEKLVEHVKRVKAEISQPVTFCENYVPWTYKLDELVAELDFISLHTYPVWEYKTIDDALGYTKDNYFAVANRYPDKPVIITEAGWATASNGRGIEAWNASEEIQAAYYEQLLDWTRSEKILTFVFEAFDEPWKGDAHPEEPEKHWGLFKEDRTPKLVMQGLFG</sequence>
<protein>
    <recommendedName>
        <fullName evidence="15">Endo-1,3-beta-glucanase btgC</fullName>
    </recommendedName>
    <alternativeName>
        <fullName evidence="14">Laminarinase btgC</fullName>
    </alternativeName>
</protein>
<evidence type="ECO:0000256" key="5">
    <source>
        <dbReference type="ARBA" id="ARBA00022525"/>
    </source>
</evidence>
<dbReference type="RefSeq" id="WP_016962384.1">
    <property type="nucleotide sequence ID" value="NZ_AJWN02000099.1"/>
</dbReference>
<evidence type="ECO:0000256" key="3">
    <source>
        <dbReference type="ARBA" id="ARBA00022475"/>
    </source>
</evidence>
<keyword evidence="4" id="KW-0134">Cell wall</keyword>
<comment type="subcellular location">
    <subcellularLocation>
        <location evidence="2">Cell membrane</location>
    </subcellularLocation>
    <subcellularLocation>
        <location evidence="1">Secreted</location>
        <location evidence="1">Cell wall</location>
    </subcellularLocation>
</comment>
<evidence type="ECO:0000256" key="13">
    <source>
        <dbReference type="ARBA" id="ARBA00037649"/>
    </source>
</evidence>
<proteinExistence type="predicted"/>
<dbReference type="GO" id="GO:0071555">
    <property type="term" value="P:cell wall organization"/>
    <property type="evidence" value="ECO:0007669"/>
    <property type="project" value="UniProtKB-KW"/>
</dbReference>
<evidence type="ECO:0000256" key="1">
    <source>
        <dbReference type="ARBA" id="ARBA00004191"/>
    </source>
</evidence>
<dbReference type="InterPro" id="IPR000490">
    <property type="entry name" value="Glyco_hydro_17"/>
</dbReference>
<keyword evidence="17" id="KW-1185">Reference proteome</keyword>
<evidence type="ECO:0000313" key="17">
    <source>
        <dbReference type="Proteomes" id="UP000095039"/>
    </source>
</evidence>
<dbReference type="Pfam" id="PF00332">
    <property type="entry name" value="Glyco_hydro_17"/>
    <property type="match status" value="1"/>
</dbReference>
<evidence type="ECO:0000256" key="2">
    <source>
        <dbReference type="ARBA" id="ARBA00004236"/>
    </source>
</evidence>
<keyword evidence="6" id="KW-0732">Signal</keyword>
<evidence type="ECO:0000256" key="15">
    <source>
        <dbReference type="ARBA" id="ARBA00043078"/>
    </source>
</evidence>
<accession>A0A1E5BY76</accession>
<gene>
    <name evidence="16" type="ORF">A1OK_16480</name>
</gene>
<comment type="caution">
    <text evidence="16">The sequence shown here is derived from an EMBL/GenBank/DDBJ whole genome shotgun (WGS) entry which is preliminary data.</text>
</comment>
<evidence type="ECO:0000313" key="16">
    <source>
        <dbReference type="EMBL" id="OEE58159.1"/>
    </source>
</evidence>
<dbReference type="PANTHER" id="PTHR16631">
    <property type="entry name" value="GLUCAN 1,3-BETA-GLUCOSIDASE"/>
    <property type="match status" value="1"/>
</dbReference>
<evidence type="ECO:0000256" key="11">
    <source>
        <dbReference type="ARBA" id="ARBA00023316"/>
    </source>
</evidence>
<keyword evidence="7 16" id="KW-0378">Hydrolase</keyword>
<dbReference type="InterPro" id="IPR050732">
    <property type="entry name" value="Beta-glucan_modifiers"/>
</dbReference>
<dbReference type="AlphaFoldDB" id="A0A1E5BY76"/>
<evidence type="ECO:0000256" key="6">
    <source>
        <dbReference type="ARBA" id="ARBA00022729"/>
    </source>
</evidence>
<keyword evidence="11" id="KW-0961">Cell wall biogenesis/degradation</keyword>
<dbReference type="SUPFAM" id="SSF51445">
    <property type="entry name" value="(Trans)glycosidases"/>
    <property type="match status" value="1"/>
</dbReference>
<evidence type="ECO:0000256" key="12">
    <source>
        <dbReference type="ARBA" id="ARBA00023326"/>
    </source>
</evidence>
<dbReference type="InterPro" id="IPR017853">
    <property type="entry name" value="GH"/>
</dbReference>
<keyword evidence="5" id="KW-0964">Secreted</keyword>
<evidence type="ECO:0000256" key="4">
    <source>
        <dbReference type="ARBA" id="ARBA00022512"/>
    </source>
</evidence>
<keyword evidence="10" id="KW-0119">Carbohydrate metabolism</keyword>
<comment type="function">
    <text evidence="13">Glucanases play a role in cell expansion during growth, in cell-cell fusion during mating, and in spore release during sporulation. This enzyme may be involved in beta-glucan degradation. Active on laminarin and lichenan.</text>
</comment>
<keyword evidence="9" id="KW-0325">Glycoprotein</keyword>
<evidence type="ECO:0000256" key="14">
    <source>
        <dbReference type="ARBA" id="ARBA00042373"/>
    </source>
</evidence>
<dbReference type="GO" id="GO:0042973">
    <property type="term" value="F:glucan endo-1,3-beta-D-glucosidase activity"/>
    <property type="evidence" value="ECO:0007669"/>
    <property type="project" value="TreeGrafter"/>
</dbReference>
<evidence type="ECO:0000256" key="10">
    <source>
        <dbReference type="ARBA" id="ARBA00023277"/>
    </source>
</evidence>
<evidence type="ECO:0000256" key="7">
    <source>
        <dbReference type="ARBA" id="ARBA00022801"/>
    </source>
</evidence>
<keyword evidence="3" id="KW-1003">Cell membrane</keyword>
<reference evidence="16 17" key="1">
    <citation type="journal article" date="2012" name="Science">
        <title>Ecological populations of bacteria act as socially cohesive units of antibiotic production and resistance.</title>
        <authorList>
            <person name="Cordero O.X."/>
            <person name="Wildschutte H."/>
            <person name="Kirkup B."/>
            <person name="Proehl S."/>
            <person name="Ngo L."/>
            <person name="Hussain F."/>
            <person name="Le Roux F."/>
            <person name="Mincer T."/>
            <person name="Polz M.F."/>
        </authorList>
    </citation>
    <scope>NUCLEOTIDE SEQUENCE [LARGE SCALE GENOMIC DNA]</scope>
    <source>
        <strain evidence="16 17">FF-454</strain>
    </source>
</reference>
<organism evidence="16 17">
    <name type="scientific">Enterovibrio norvegicus FF-454</name>
    <dbReference type="NCBI Taxonomy" id="1185651"/>
    <lineage>
        <taxon>Bacteria</taxon>
        <taxon>Pseudomonadati</taxon>
        <taxon>Pseudomonadota</taxon>
        <taxon>Gammaproteobacteria</taxon>
        <taxon>Vibrionales</taxon>
        <taxon>Vibrionaceae</taxon>
        <taxon>Enterovibrio</taxon>
    </lineage>
</organism>